<feature type="transmembrane region" description="Helical" evidence="2">
    <location>
        <begin position="143"/>
        <end position="162"/>
    </location>
</feature>
<evidence type="ECO:0000313" key="3">
    <source>
        <dbReference type="EMBL" id="ABE74717.1"/>
    </source>
</evidence>
<sequence>MESNSRNTINLNFKFYDKNTGVMLMIANAVQRGSSVYLYDETGQDLPVSIFTRGGRLVGFTASTVSIQNGTLIYTYDNRGNILGTPISTASQGTIESDATNDRESSRYSNRANSNTSDYGFIDGYIESLTNYVYRKGWSQKSIFGKLLTLILLPFAVCISAIQIAFTILRWLVIAAVVLVVLYVFYIGIFG</sequence>
<evidence type="ECO:0000256" key="2">
    <source>
        <dbReference type="SAM" id="Phobius"/>
    </source>
</evidence>
<keyword evidence="2" id="KW-0472">Membrane</keyword>
<protein>
    <submittedName>
        <fullName evidence="3">Uncharacterized protein</fullName>
    </submittedName>
</protein>
<dbReference type="KEGG" id="pcr:Pcryo_0936"/>
<evidence type="ECO:0000256" key="1">
    <source>
        <dbReference type="SAM" id="MobiDB-lite"/>
    </source>
</evidence>
<evidence type="ECO:0000313" key="4">
    <source>
        <dbReference type="Proteomes" id="UP000002425"/>
    </source>
</evidence>
<gene>
    <name evidence="3" type="ordered locus">Pcryo_0936</name>
</gene>
<dbReference type="STRING" id="335284.Pcryo_0936"/>
<keyword evidence="2" id="KW-0812">Transmembrane</keyword>
<dbReference type="AlphaFoldDB" id="Q1QC86"/>
<feature type="region of interest" description="Disordered" evidence="1">
    <location>
        <begin position="92"/>
        <end position="111"/>
    </location>
</feature>
<name>Q1QC86_PSYCK</name>
<organism evidence="3 4">
    <name type="scientific">Psychrobacter cryohalolentis (strain ATCC BAA-1226 / DSM 17306 / VKM B-2378 / K5)</name>
    <dbReference type="NCBI Taxonomy" id="335284"/>
    <lineage>
        <taxon>Bacteria</taxon>
        <taxon>Pseudomonadati</taxon>
        <taxon>Pseudomonadota</taxon>
        <taxon>Gammaproteobacteria</taxon>
        <taxon>Moraxellales</taxon>
        <taxon>Moraxellaceae</taxon>
        <taxon>Psychrobacter</taxon>
    </lineage>
</organism>
<feature type="transmembrane region" description="Helical" evidence="2">
    <location>
        <begin position="168"/>
        <end position="189"/>
    </location>
</feature>
<dbReference type="HOGENOM" id="CLU_1420411_0_0_6"/>
<keyword evidence="4" id="KW-1185">Reference proteome</keyword>
<dbReference type="EMBL" id="CP000323">
    <property type="protein sequence ID" value="ABE74717.1"/>
    <property type="molecule type" value="Genomic_DNA"/>
</dbReference>
<dbReference type="Proteomes" id="UP000002425">
    <property type="component" value="Chromosome"/>
</dbReference>
<accession>Q1QC86</accession>
<keyword evidence="2" id="KW-1133">Transmembrane helix</keyword>
<reference evidence="3" key="1">
    <citation type="submission" date="2006-03" db="EMBL/GenBank/DDBJ databases">
        <title>Complete sequence of chromosome of Psychrobacter cryohalolentis K5.</title>
        <authorList>
            <consortium name="US DOE Joint Genome Institute"/>
            <person name="Copeland A."/>
            <person name="Lucas S."/>
            <person name="Lapidus A."/>
            <person name="Barry K."/>
            <person name="Detter J.C."/>
            <person name="Glavina del Rio T."/>
            <person name="Hammon N."/>
            <person name="Israni S."/>
            <person name="Dalin E."/>
            <person name="Tice H."/>
            <person name="Pitluck S."/>
            <person name="Brettin T."/>
            <person name="Bruce D."/>
            <person name="Han C."/>
            <person name="Tapia R."/>
            <person name="Sims D.R."/>
            <person name="Gilna P."/>
            <person name="Schmutz J."/>
            <person name="Larimer F."/>
            <person name="Land M."/>
            <person name="Hauser L."/>
            <person name="Kyrpides N."/>
            <person name="Kim E."/>
            <person name="Richardson P."/>
        </authorList>
    </citation>
    <scope>NUCLEOTIDE SEQUENCE</scope>
    <source>
        <strain evidence="3">K5</strain>
    </source>
</reference>
<proteinExistence type="predicted"/>